<dbReference type="InterPro" id="IPR009057">
    <property type="entry name" value="Homeodomain-like_sf"/>
</dbReference>
<comment type="caution">
    <text evidence="3">The sequence shown here is derived from an EMBL/GenBank/DDBJ whole genome shotgun (WGS) entry which is preliminary data.</text>
</comment>
<protein>
    <recommendedName>
        <fullName evidence="5">Transposase</fullName>
    </recommendedName>
</protein>
<evidence type="ECO:0000313" key="4">
    <source>
        <dbReference type="Proteomes" id="UP000321303"/>
    </source>
</evidence>
<dbReference type="RefSeq" id="WP_371860133.1">
    <property type="nucleotide sequence ID" value="NZ_BJXV01000004.1"/>
</dbReference>
<dbReference type="GO" id="GO:0004803">
    <property type="term" value="F:transposase activity"/>
    <property type="evidence" value="ECO:0007669"/>
    <property type="project" value="InterPro"/>
</dbReference>
<evidence type="ECO:0000313" key="3">
    <source>
        <dbReference type="EMBL" id="GEN27384.1"/>
    </source>
</evidence>
<dbReference type="SUPFAM" id="SSF46689">
    <property type="entry name" value="Homeodomain-like"/>
    <property type="match status" value="1"/>
</dbReference>
<comment type="similarity">
    <text evidence="1">Belongs to the transposase 8 family.</text>
</comment>
<feature type="region of interest" description="Disordered" evidence="2">
    <location>
        <begin position="1"/>
        <end position="24"/>
    </location>
</feature>
<dbReference type="Proteomes" id="UP000321303">
    <property type="component" value="Unassembled WGS sequence"/>
</dbReference>
<dbReference type="AlphaFoldDB" id="A0A511UL89"/>
<sequence>MEFSLNEHKKAISRGIQARRDQPADAARSLGINTNMIGRWIKKHAKDGGQVFGGNQKLISEQTGIRRLREETAGQRWREYYNPDFS</sequence>
<reference evidence="3 4" key="1">
    <citation type="submission" date="2019-07" db="EMBL/GenBank/DDBJ databases">
        <title>Whole genome shotgun sequence of Halomonas variabilis NBRC 102410.</title>
        <authorList>
            <person name="Hosoyama A."/>
            <person name="Uohara A."/>
            <person name="Ohji S."/>
            <person name="Ichikawa N."/>
        </authorList>
    </citation>
    <scope>NUCLEOTIDE SEQUENCE [LARGE SCALE GENOMIC DNA]</scope>
    <source>
        <strain evidence="3 4">NBRC 102410</strain>
    </source>
</reference>
<evidence type="ECO:0000256" key="1">
    <source>
        <dbReference type="ARBA" id="ARBA00009964"/>
    </source>
</evidence>
<evidence type="ECO:0000256" key="2">
    <source>
        <dbReference type="SAM" id="MobiDB-lite"/>
    </source>
</evidence>
<name>A0A511UL89_9GAMM</name>
<dbReference type="InterPro" id="IPR002514">
    <property type="entry name" value="Transposase_8"/>
</dbReference>
<dbReference type="GO" id="GO:0006313">
    <property type="term" value="P:DNA transposition"/>
    <property type="evidence" value="ECO:0007669"/>
    <property type="project" value="InterPro"/>
</dbReference>
<feature type="compositionally biased region" description="Basic and acidic residues" evidence="2">
    <location>
        <begin position="1"/>
        <end position="10"/>
    </location>
</feature>
<evidence type="ECO:0008006" key="5">
    <source>
        <dbReference type="Google" id="ProtNLM"/>
    </source>
</evidence>
<dbReference type="Pfam" id="PF01527">
    <property type="entry name" value="HTH_Tnp_1"/>
    <property type="match status" value="1"/>
</dbReference>
<accession>A0A511UL89</accession>
<keyword evidence="4" id="KW-1185">Reference proteome</keyword>
<organism evidence="3 4">
    <name type="scientific">Halovibrio variabilis</name>
    <dbReference type="NCBI Taxonomy" id="31910"/>
    <lineage>
        <taxon>Bacteria</taxon>
        <taxon>Pseudomonadati</taxon>
        <taxon>Pseudomonadota</taxon>
        <taxon>Gammaproteobacteria</taxon>
        <taxon>Oceanospirillales</taxon>
        <taxon>Halomonadaceae</taxon>
        <taxon>Halovibrio</taxon>
    </lineage>
</organism>
<gene>
    <name evidence="3" type="ORF">HVA01_10300</name>
</gene>
<dbReference type="GO" id="GO:0003677">
    <property type="term" value="F:DNA binding"/>
    <property type="evidence" value="ECO:0007669"/>
    <property type="project" value="InterPro"/>
</dbReference>
<dbReference type="EMBL" id="BJXV01000004">
    <property type="protein sequence ID" value="GEN27384.1"/>
    <property type="molecule type" value="Genomic_DNA"/>
</dbReference>
<proteinExistence type="inferred from homology"/>